<feature type="compositionally biased region" description="Polar residues" evidence="5">
    <location>
        <begin position="1657"/>
        <end position="1666"/>
    </location>
</feature>
<dbReference type="PANTHER" id="PTHR21597:SF0">
    <property type="entry name" value="THO COMPLEX SUBUNIT 2"/>
    <property type="match status" value="1"/>
</dbReference>
<feature type="compositionally biased region" description="Basic and acidic residues" evidence="5">
    <location>
        <begin position="561"/>
        <end position="588"/>
    </location>
</feature>
<feature type="compositionally biased region" description="Polar residues" evidence="5">
    <location>
        <begin position="1599"/>
        <end position="1615"/>
    </location>
</feature>
<dbReference type="PANTHER" id="PTHR21597">
    <property type="entry name" value="THO2 PROTEIN"/>
    <property type="match status" value="1"/>
</dbReference>
<accession>A0A084G0Y7</accession>
<comment type="similarity">
    <text evidence="2">Belongs to the THOC2 family.</text>
</comment>
<feature type="compositionally biased region" description="Basic and acidic residues" evidence="5">
    <location>
        <begin position="30"/>
        <end position="42"/>
    </location>
</feature>
<feature type="domain" description="THO complex subunitTHOC2 N-terminal" evidence="7">
    <location>
        <begin position="852"/>
        <end position="928"/>
    </location>
</feature>
<evidence type="ECO:0000256" key="4">
    <source>
        <dbReference type="ARBA" id="ARBA00023242"/>
    </source>
</evidence>
<name>A0A084G0Y7_PSEDA</name>
<keyword evidence="4" id="KW-0539">Nucleus</keyword>
<dbReference type="GO" id="GO:0003729">
    <property type="term" value="F:mRNA binding"/>
    <property type="evidence" value="ECO:0007669"/>
    <property type="project" value="TreeGrafter"/>
</dbReference>
<dbReference type="GeneID" id="27726098"/>
<feature type="compositionally biased region" description="Pro residues" evidence="5">
    <location>
        <begin position="2122"/>
        <end position="2132"/>
    </location>
</feature>
<dbReference type="EMBL" id="JOWA01000110">
    <property type="protein sequence ID" value="KEZ40999.1"/>
    <property type="molecule type" value="Genomic_DNA"/>
</dbReference>
<feature type="compositionally biased region" description="Basic and acidic residues" evidence="5">
    <location>
        <begin position="2403"/>
        <end position="2415"/>
    </location>
</feature>
<dbReference type="InterPro" id="IPR040007">
    <property type="entry name" value="Tho2"/>
</dbReference>
<feature type="compositionally biased region" description="Polar residues" evidence="5">
    <location>
        <begin position="2248"/>
        <end position="2260"/>
    </location>
</feature>
<feature type="compositionally biased region" description="Pro residues" evidence="5">
    <location>
        <begin position="2175"/>
        <end position="2186"/>
    </location>
</feature>
<evidence type="ECO:0000259" key="7">
    <source>
        <dbReference type="Pfam" id="PF11732"/>
    </source>
</evidence>
<dbReference type="Pfam" id="PF11262">
    <property type="entry name" value="Tho2"/>
    <property type="match status" value="1"/>
</dbReference>
<dbReference type="HOGENOM" id="CLU_000511_1_0_1"/>
<evidence type="ECO:0000256" key="1">
    <source>
        <dbReference type="ARBA" id="ARBA00004123"/>
    </source>
</evidence>
<feature type="compositionally biased region" description="Low complexity" evidence="5">
    <location>
        <begin position="1645"/>
        <end position="1656"/>
    </location>
</feature>
<sequence>MPPKRKRPERASTDGGRPAPHRPGDTQLAQHDRTNGGDDGHSRPGRGGRSTRRNDRRDSQQGAHSRNQQQPASSPAANRLPGSTSQAPPQPPPPPAPRQQRAPSPVLPPPTPVPSNYCYDTLTDERISQWAASGRQEVIAHGIQSRSDVDITELSCIFQEFIRSVLDGRMSPTDAGACIKEILGPESSEVIKNSFAFEPHTLFLDTLATVVDSDSPDELPQLRHFLDATGVSHQSMREMLEVPLLNQLGLIRDSFAKLGIRHATNLLYRQANYNLLREETEGYSKLITELFTTSGSGPPTAEMVQSTFEKVKALIGTFDLDVGRVLDVTLDVFAAVLIKQFRFFIKFLRVSSWWPRARRSPGSVFMGGLPAWALPNSSQWQTSEEDEVAMEEPKRERDVLFWDRARQAHIDAYFELGGRQLADDEQQLLDILGDDEISTDMERLWMKTTKTLPPQGNKTAAQLLGFKLRFYASEARDEDDVLPANLLYLAALLIKVGFVSITDLYPHLWPLDQDMEAVREKKMKELEDKERASRPGGGMNALMMAGALPDDTVPAPTSLTRSRDAITKPDAEPHAANHAGSDEKPKLPEPMEQKISLVLCLLTIGALPEALFMLGRFPWMIEVSPDVLDRIHRILNHSINKVYRDSQPASFLARAECPAKDMANADQTGAPKGTVKLGKLLPRKTLRWPFPDKSDTNDNQNYRFYWDEWSDNIPVCQDVDDIFTLCGTLLNISGVNIGKDETILPKLATIGAKSLAEDSSKENRDRWLDLLKRLLVPALSMTKANSATVNAVWSLLSTYPTHVRYNIYAEWFEGQISRLPAIKSAFARTRLETLSIMKRLSLTNLSDMAKSLAKTSYSSPGVVFKVALDQIESYANLIDAFVECAKYFTDLSYDVLIWSLMNSLGGKNRSRTQETSVLLTSKWLQALSRFAGRVFRRYSVMNPTPVIQYVDDQLFKGNSTDLIILKELISSMGGIVPTVDFTDGQIMALAGGETLRRQTLINVQDRRFDSVKSSRRLIQALIDSKLAGQLLINIVQYRQAAIYKTAEDEAHIKYLSSMVDDSQQILTQYLDLLRSNLDPAVFDSFVPAIDRLLGEFGIDVSLAFVISRPSLSYRMMPKEEQQAQAQSSQAAAEDGDIPMTDATVSQQRNRQSTPRDSGEPDNSKMEVDKKDGSQASPSTQGSGSRISDPFLEVLQPVIDTLEQIKEPAFWKAITPEFYTMFWALQLGDLFVPEEWYQKEEDRAYTQAKEIMRDRSDMTRSGITKKEEKHKALTAIVVKLGKEKARHKKTFTRNKFHMIRRFKSWFPATDQAKPRAVSDAILEQCLLPRLVLSASDAEYCHRVIRFLHDFACPNFKLMSLYDRLFNANRLRAIIFTCTVREAEHLGRFLKCVLGDLSKWHKDKAAYEKDALLGQAGQKERTLIGFATSIDNDGKPTAFVEHAQFRDMLYGWHKNLNMALKSCLGGMEWMHIRNAITVLKSVLDFFPAVDFMAQQFIRQLKTITDRESAKPAVDNAESGNRVDLSVAAQTALSELQKRKSKWVMVQGFRPNTSGDSQQEAPSASNLRPTAPEFKPDRTTKTLGKGQEDEDGEVKDGEESKTQASRPAQAAVPSNTPKDTLPAKPSPRPALSQPQIPNADRRSPRLTAAQPQQARQSPAVTTNSNNSVGTRHDTSKTSSLPDRVPHGLPSRPDVPLPGYFASDRFGQVRPDARETRDARTTPSRDAREPRHARDSRDPREPRENRERDQRETREARDAARTPDPARLERPRDLPGSDRRVSDHPNSRDARDGRDSRDTPRPPDQDRVGRPDSTRRPEPSDRDSRQPARDRQAAPPNGRGHNSPRPRDSAPATPTPASSGRADQSGPVMNPERAALLQSADRPPRQDSDRTKDKNANARHPDPDRSDILNPARAALIDGGRRNDRPQQPREDGRDRAPRAHSPRRRDRQHEQSTQPDGGRDDRHGRSHPPPPPPPTSQQSTEQRGVSRDNRDTRDNRPEPPSTTGGRGDKRNDRDSNRMPDNRPAPISHNGPPRSVEPDHGGRSAAYQDQNYGRLNPIPSVADIPSGPRGRGRGAARAVSGPVPSVPARSDARFPTSEPARGQTPEKHPPTGPSSSRSRRGQFEPNNPPMNAPSPATPSTLPHQDRARQGPPGASPASSFSGTPSGPAGIHPDRLSQIAPPPPPPPPGVPPHGAYGRPPMHQGAGRAAPSGGAGSRHASGNFTGPNVPDTNTPPGPSVPDRLRSGGRRQLAGINNTLQQAQATMADSGRSRRGGQRASLAGSDAQVLTGASPVSTPTKEPDQPSRQDASNDRGTANGDGHASRADDRGRRDRERSERSGRSRRSSRDRDRDRDRERDRDRDRDRDRERDRDRDRERERSPERERDKDSRSYRDRRSAPSGTQAPSGGRDDRESSRRSGREPSGVSGSARDVPASGPQQGGGGVGGRDQASSARESRHRGEPAPSGRNEEWNGGGRGGGHRDAGGRDSSSRARDDRREPREERGRKRRSEEGAAPIPNEREKRQRR</sequence>
<feature type="compositionally biased region" description="Pro residues" evidence="5">
    <location>
        <begin position="88"/>
        <end position="97"/>
    </location>
</feature>
<feature type="compositionally biased region" description="Low complexity" evidence="5">
    <location>
        <begin position="2199"/>
        <end position="2216"/>
    </location>
</feature>
<evidence type="ECO:0000256" key="5">
    <source>
        <dbReference type="SAM" id="MobiDB-lite"/>
    </source>
</evidence>
<dbReference type="KEGG" id="sapo:SAPIO_CDS7026"/>
<dbReference type="GO" id="GO:0000445">
    <property type="term" value="C:THO complex part of transcription export complex"/>
    <property type="evidence" value="ECO:0007669"/>
    <property type="project" value="TreeGrafter"/>
</dbReference>
<dbReference type="Pfam" id="PF16134">
    <property type="entry name" value="THOC2_N"/>
    <property type="match status" value="1"/>
</dbReference>
<comment type="caution">
    <text evidence="9">The sequence shown here is derived from an EMBL/GenBank/DDBJ whole genome shotgun (WGS) entry which is preliminary data.</text>
</comment>
<feature type="compositionally biased region" description="Basic and acidic residues" evidence="5">
    <location>
        <begin position="1878"/>
        <end position="1903"/>
    </location>
</feature>
<feature type="compositionally biased region" description="Polar residues" evidence="5">
    <location>
        <begin position="60"/>
        <end position="84"/>
    </location>
</feature>
<evidence type="ECO:0000313" key="10">
    <source>
        <dbReference type="Proteomes" id="UP000028545"/>
    </source>
</evidence>
<feature type="compositionally biased region" description="Low complexity" evidence="5">
    <location>
        <begin position="2146"/>
        <end position="2165"/>
    </location>
</feature>
<feature type="domain" description="THO complex subunitTHOC2 C-terminal" evidence="6">
    <location>
        <begin position="1210"/>
        <end position="1533"/>
    </location>
</feature>
<feature type="compositionally biased region" description="Basic and acidic residues" evidence="5">
    <location>
        <begin position="1707"/>
        <end position="1828"/>
    </location>
</feature>
<dbReference type="RefSeq" id="XP_016640798.1">
    <property type="nucleotide sequence ID" value="XM_016788971.1"/>
</dbReference>
<dbReference type="GO" id="GO:0006406">
    <property type="term" value="P:mRNA export from nucleus"/>
    <property type="evidence" value="ECO:0007669"/>
    <property type="project" value="InterPro"/>
</dbReference>
<gene>
    <name evidence="9" type="ORF">SAPIO_CDS7026</name>
</gene>
<reference evidence="9 10" key="1">
    <citation type="journal article" date="2014" name="Genome Announc.">
        <title>Draft genome sequence of the pathogenic fungus Scedosporium apiospermum.</title>
        <authorList>
            <person name="Vandeputte P."/>
            <person name="Ghamrawi S."/>
            <person name="Rechenmann M."/>
            <person name="Iltis A."/>
            <person name="Giraud S."/>
            <person name="Fleury M."/>
            <person name="Thornton C."/>
            <person name="Delhaes L."/>
            <person name="Meyer W."/>
            <person name="Papon N."/>
            <person name="Bouchara J.P."/>
        </authorList>
    </citation>
    <scope>NUCLEOTIDE SEQUENCE [LARGE SCALE GENOMIC DNA]</scope>
    <source>
        <strain evidence="9 10">IHEM 14462</strain>
    </source>
</reference>
<comment type="subcellular location">
    <subcellularLocation>
        <location evidence="1">Nucleus</location>
    </subcellularLocation>
</comment>
<dbReference type="OMA" id="QERWTCI"/>
<feature type="region of interest" description="Disordered" evidence="5">
    <location>
        <begin position="553"/>
        <end position="588"/>
    </location>
</feature>
<feature type="compositionally biased region" description="Polar residues" evidence="5">
    <location>
        <begin position="1142"/>
        <end position="1155"/>
    </location>
</feature>
<feature type="domain" description="THO complex subunit 2 N-terminal" evidence="8">
    <location>
        <begin position="122"/>
        <end position="850"/>
    </location>
</feature>
<dbReference type="Proteomes" id="UP000028545">
    <property type="component" value="Unassembled WGS sequence"/>
</dbReference>
<proteinExistence type="inferred from homology"/>
<feature type="compositionally biased region" description="Polar residues" evidence="5">
    <location>
        <begin position="1547"/>
        <end position="1565"/>
    </location>
</feature>
<organism evidence="9 10">
    <name type="scientific">Pseudallescheria apiosperma</name>
    <name type="common">Scedosporium apiospermum</name>
    <dbReference type="NCBI Taxonomy" id="563466"/>
    <lineage>
        <taxon>Eukaryota</taxon>
        <taxon>Fungi</taxon>
        <taxon>Dikarya</taxon>
        <taxon>Ascomycota</taxon>
        <taxon>Pezizomycotina</taxon>
        <taxon>Sordariomycetes</taxon>
        <taxon>Hypocreomycetidae</taxon>
        <taxon>Microascales</taxon>
        <taxon>Microascaceae</taxon>
        <taxon>Scedosporium</taxon>
    </lineage>
</organism>
<evidence type="ECO:0000259" key="6">
    <source>
        <dbReference type="Pfam" id="PF11262"/>
    </source>
</evidence>
<keyword evidence="10" id="KW-1185">Reference proteome</keyword>
<evidence type="ECO:0000256" key="2">
    <source>
        <dbReference type="ARBA" id="ARBA00007857"/>
    </source>
</evidence>
<feature type="region of interest" description="Disordered" evidence="5">
    <location>
        <begin position="1546"/>
        <end position="2521"/>
    </location>
</feature>
<dbReference type="VEuPathDB" id="FungiDB:SAPIO_CDS7026"/>
<feature type="region of interest" description="Disordered" evidence="5">
    <location>
        <begin position="525"/>
        <end position="544"/>
    </location>
</feature>
<dbReference type="InterPro" id="IPR021726">
    <property type="entry name" value="THO_THOC2_N"/>
</dbReference>
<feature type="compositionally biased region" description="Basic and acidic residues" evidence="5">
    <location>
        <begin position="1915"/>
        <end position="1934"/>
    </location>
</feature>
<feature type="compositionally biased region" description="Basic and acidic residues" evidence="5">
    <location>
        <begin position="2003"/>
        <end position="2017"/>
    </location>
</feature>
<feature type="compositionally biased region" description="Polar residues" evidence="5">
    <location>
        <begin position="2217"/>
        <end position="2226"/>
    </location>
</feature>
<evidence type="ECO:0000259" key="8">
    <source>
        <dbReference type="Pfam" id="PF16134"/>
    </source>
</evidence>
<dbReference type="Pfam" id="PF11732">
    <property type="entry name" value="Thoc2"/>
    <property type="match status" value="1"/>
</dbReference>
<feature type="compositionally biased region" description="Basic and acidic residues" evidence="5">
    <location>
        <begin position="2316"/>
        <end position="2392"/>
    </location>
</feature>
<feature type="compositionally biased region" description="Basic and acidic residues" evidence="5">
    <location>
        <begin position="1156"/>
        <end position="1172"/>
    </location>
</feature>
<evidence type="ECO:0000256" key="3">
    <source>
        <dbReference type="ARBA" id="ARBA00019596"/>
    </source>
</evidence>
<feature type="region of interest" description="Disordered" evidence="5">
    <location>
        <begin position="1"/>
        <end position="118"/>
    </location>
</feature>
<feature type="compositionally biased region" description="Polar residues" evidence="5">
    <location>
        <begin position="1173"/>
        <end position="1185"/>
    </location>
</feature>
<feature type="region of interest" description="Disordered" evidence="5">
    <location>
        <begin position="1141"/>
        <end position="1187"/>
    </location>
</feature>
<feature type="compositionally biased region" description="Basic and acidic residues" evidence="5">
    <location>
        <begin position="2294"/>
        <end position="2306"/>
    </location>
</feature>
<dbReference type="InterPro" id="IPR021418">
    <property type="entry name" value="THO_THOC2_C"/>
</dbReference>
<feature type="compositionally biased region" description="Basic and acidic residues" evidence="5">
    <location>
        <begin position="2474"/>
        <end position="2506"/>
    </location>
</feature>
<feature type="compositionally biased region" description="Basic and acidic residues" evidence="5">
    <location>
        <begin position="1981"/>
        <end position="1994"/>
    </location>
</feature>
<protein>
    <recommendedName>
        <fullName evidence="3">THO complex subunit 2</fullName>
    </recommendedName>
</protein>
<dbReference type="InterPro" id="IPR032302">
    <property type="entry name" value="THOC2_N"/>
</dbReference>
<dbReference type="OrthoDB" id="29024at2759"/>
<evidence type="ECO:0000313" key="9">
    <source>
        <dbReference type="EMBL" id="KEZ40999.1"/>
    </source>
</evidence>
<dbReference type="GO" id="GO:0006397">
    <property type="term" value="P:mRNA processing"/>
    <property type="evidence" value="ECO:0007669"/>
    <property type="project" value="InterPro"/>
</dbReference>